<dbReference type="GO" id="GO:0004842">
    <property type="term" value="F:ubiquitin-protein transferase activity"/>
    <property type="evidence" value="ECO:0007669"/>
    <property type="project" value="InterPro"/>
</dbReference>
<proteinExistence type="predicted"/>
<dbReference type="EMBL" id="MU551558">
    <property type="protein sequence ID" value="KAI5625384.1"/>
    <property type="molecule type" value="Genomic_DNA"/>
</dbReference>
<dbReference type="AlphaFoldDB" id="A0AAD5AYN0"/>
<keyword evidence="2" id="KW-0833">Ubl conjugation pathway</keyword>
<comment type="caution">
    <text evidence="5">The sequence shown here is derived from an EMBL/GenBank/DDBJ whole genome shotgun (WGS) entry which is preliminary data.</text>
</comment>
<evidence type="ECO:0000256" key="2">
    <source>
        <dbReference type="ARBA" id="ARBA00022786"/>
    </source>
</evidence>
<feature type="domain" description="HECT" evidence="4">
    <location>
        <begin position="445"/>
        <end position="527"/>
    </location>
</feature>
<dbReference type="Pfam" id="PF00632">
    <property type="entry name" value="HECT"/>
    <property type="match status" value="1"/>
</dbReference>
<dbReference type="Proteomes" id="UP001205998">
    <property type="component" value="Unassembled WGS sequence"/>
</dbReference>
<evidence type="ECO:0000313" key="6">
    <source>
        <dbReference type="Proteomes" id="UP001205998"/>
    </source>
</evidence>
<feature type="compositionally biased region" description="Basic and acidic residues" evidence="3">
    <location>
        <begin position="66"/>
        <end position="76"/>
    </location>
</feature>
<gene>
    <name evidence="5" type="ORF">C0J50_15054</name>
</gene>
<evidence type="ECO:0000313" key="5">
    <source>
        <dbReference type="EMBL" id="KAI5625384.1"/>
    </source>
</evidence>
<keyword evidence="6" id="KW-1185">Reference proteome</keyword>
<dbReference type="SUPFAM" id="SSF56204">
    <property type="entry name" value="Hect, E3 ligase catalytic domain"/>
    <property type="match status" value="1"/>
</dbReference>
<evidence type="ECO:0000256" key="3">
    <source>
        <dbReference type="SAM" id="MobiDB-lite"/>
    </source>
</evidence>
<protein>
    <recommendedName>
        <fullName evidence="4">HECT domain-containing protein</fullName>
    </recommendedName>
</protein>
<keyword evidence="1" id="KW-0808">Transferase</keyword>
<dbReference type="InterPro" id="IPR035983">
    <property type="entry name" value="Hect_E3_ubiquitin_ligase"/>
</dbReference>
<reference evidence="5" key="1">
    <citation type="submission" date="2018-07" db="EMBL/GenBank/DDBJ databases">
        <title>Comparative genomics of catfishes provides insights into carnivory and benthic adaptation.</title>
        <authorList>
            <person name="Zhang Y."/>
            <person name="Wang D."/>
            <person name="Peng Z."/>
            <person name="Zheng S."/>
            <person name="Shao F."/>
            <person name="Tao W."/>
        </authorList>
    </citation>
    <scope>NUCLEOTIDE SEQUENCE</scope>
    <source>
        <strain evidence="5">Chongqing</strain>
    </source>
</reference>
<evidence type="ECO:0000259" key="4">
    <source>
        <dbReference type="Pfam" id="PF00632"/>
    </source>
</evidence>
<accession>A0AAD5AYN0</accession>
<dbReference type="Gene3D" id="3.30.2410.10">
    <property type="entry name" value="Hect, E3 ligase catalytic domain"/>
    <property type="match status" value="1"/>
</dbReference>
<name>A0AAD5AYN0_SILAS</name>
<evidence type="ECO:0000256" key="1">
    <source>
        <dbReference type="ARBA" id="ARBA00022679"/>
    </source>
</evidence>
<dbReference type="InterPro" id="IPR000569">
    <property type="entry name" value="HECT_dom"/>
</dbReference>
<organism evidence="5 6">
    <name type="scientific">Silurus asotus</name>
    <name type="common">Amur catfish</name>
    <name type="synonym">Parasilurus asotus</name>
    <dbReference type="NCBI Taxonomy" id="30991"/>
    <lineage>
        <taxon>Eukaryota</taxon>
        <taxon>Metazoa</taxon>
        <taxon>Chordata</taxon>
        <taxon>Craniata</taxon>
        <taxon>Vertebrata</taxon>
        <taxon>Euteleostomi</taxon>
        <taxon>Actinopterygii</taxon>
        <taxon>Neopterygii</taxon>
        <taxon>Teleostei</taxon>
        <taxon>Ostariophysi</taxon>
        <taxon>Siluriformes</taxon>
        <taxon>Siluridae</taxon>
        <taxon>Silurus</taxon>
    </lineage>
</organism>
<feature type="region of interest" description="Disordered" evidence="3">
    <location>
        <begin position="64"/>
        <end position="87"/>
    </location>
</feature>
<sequence length="540" mass="60729">MQQDRIDTSVVRELDDTCLARYMPLYGDRIATRRYCLDKHKRKDDSCSKMSLLKKLRKKMCTATTSHEEVTTEERRPTKKASYKRNATKSSRKIELGWLHEGKQVRKCCGGETRILDISKDATKNDLMSHAKELFFSHGESKKGKWEEFTHSIYDFKESELEDSITLGELYTLSKFGILHFYLHTTWHKDKSATEVDHEKDRHSGPLGEQQKRAQSIISDQQLEKPLCVHKPQTNPSCTVKECNYATSSAHLAVVGVIDLTSLSYDSEVIVGGIEDASSASQLDYTVPVVASTEEVINVGLSTATPVKHTVCSSAFTTALIFGEHAVSTDLLYQSLLLYLSQSERDLITTALQQDLDSDGQDELLDLLDRLGVKTVPSQDNIKEVPIQVAHKQIIQQPNYALDNMSVVAAQPLMTTLTTPAKIWTMYDDKKPTPRKVLKLIEANPTTPAENKAFKFLQQYIRGLDQVGLRRMLRFVTGSDVICVTEIRVVFTTLDGLARRPVAHTCGSVLGLPCTYNSYPELGVEMENVLTSNYYTMDIV</sequence>
<feature type="compositionally biased region" description="Basic residues" evidence="3">
    <location>
        <begin position="77"/>
        <end position="87"/>
    </location>
</feature>